<dbReference type="Gene3D" id="3.30.450.40">
    <property type="match status" value="1"/>
</dbReference>
<dbReference type="InterPro" id="IPR004358">
    <property type="entry name" value="Sig_transdc_His_kin-like_C"/>
</dbReference>
<sequence>MSGRVPPGTLDGLLPALPVPLFVIRGDRLVFTNTAMRTLLGLREDELPSLQELTARFGQEERAWVEPICEALSRGEQPTSVQPAWVHVRGADGRQHLLSPVSAPGRVPEEQLVLLLDAEGGDAVRRLSTMLVSTAAELLRCRDENAVLELAVDAVYREGFYVSVMLLEGDFLRHGPMRQEAESLAAAEQLYGQSVHEVRFPRSGMPHLAEVLTSRRAAFHPDAFSMVRRLHSPEVADNIQRIYPPGSRALDAPIFVEDEPFGVLAVQSTTLTPANAGALELFAQLMGAALENVRHHRAADARLAEVSRLQNELIASERLTALGDAAGVVAHEVRNPLGAILNTVAVLKREPRLGAAGASAVEMLEEEAIRLEDIVRDLLDAVRPLEPRPRPVSIGELVHRALAQLLHGREELPKPRVAFDEAPDVPDLSGDETLLQLAVTHLMRNAIQASPPGGTVRVAVRRVPDGVSLGVEDEGPGIEGLDPRRVFEPFFLTRANGRGLGLAIVRRVVLAHGGRVHAGARPEGGARFELVLPL</sequence>
<comment type="caution">
    <text evidence="10">The sequence shown here is derived from an EMBL/GenBank/DDBJ whole genome shotgun (WGS) entry which is preliminary data.</text>
</comment>
<dbReference type="GO" id="GO:0000155">
    <property type="term" value="F:phosphorelay sensor kinase activity"/>
    <property type="evidence" value="ECO:0007669"/>
    <property type="project" value="InterPro"/>
</dbReference>
<dbReference type="GO" id="GO:0005524">
    <property type="term" value="F:ATP binding"/>
    <property type="evidence" value="ECO:0007669"/>
    <property type="project" value="UniProtKB-KW"/>
</dbReference>
<keyword evidence="4" id="KW-0808">Transferase</keyword>
<comment type="catalytic activity">
    <reaction evidence="1">
        <text>ATP + protein L-histidine = ADP + protein N-phospho-L-histidine.</text>
        <dbReference type="EC" id="2.7.13.3"/>
    </reaction>
</comment>
<dbReference type="RefSeq" id="WP_120559920.1">
    <property type="nucleotide sequence ID" value="NZ_RAWK01000326.1"/>
</dbReference>
<dbReference type="PANTHER" id="PTHR43065">
    <property type="entry name" value="SENSOR HISTIDINE KINASE"/>
    <property type="match status" value="1"/>
</dbReference>
<dbReference type="InterPro" id="IPR003594">
    <property type="entry name" value="HATPase_dom"/>
</dbReference>
<name>A0A3A8PPD1_9BACT</name>
<dbReference type="Gene3D" id="3.30.565.10">
    <property type="entry name" value="Histidine kinase-like ATPase, C-terminal domain"/>
    <property type="match status" value="1"/>
</dbReference>
<evidence type="ECO:0000256" key="8">
    <source>
        <dbReference type="ARBA" id="ARBA00023012"/>
    </source>
</evidence>
<keyword evidence="11" id="KW-1185">Reference proteome</keyword>
<evidence type="ECO:0000256" key="6">
    <source>
        <dbReference type="ARBA" id="ARBA00022777"/>
    </source>
</evidence>
<dbReference type="EMBL" id="RAWK01000326">
    <property type="protein sequence ID" value="RKH55515.1"/>
    <property type="molecule type" value="Genomic_DNA"/>
</dbReference>
<evidence type="ECO:0000256" key="2">
    <source>
        <dbReference type="ARBA" id="ARBA00012438"/>
    </source>
</evidence>
<evidence type="ECO:0000256" key="5">
    <source>
        <dbReference type="ARBA" id="ARBA00022741"/>
    </source>
</evidence>
<dbReference type="Pfam" id="PF02518">
    <property type="entry name" value="HATPase_c"/>
    <property type="match status" value="1"/>
</dbReference>
<evidence type="ECO:0000313" key="10">
    <source>
        <dbReference type="EMBL" id="RKH55515.1"/>
    </source>
</evidence>
<keyword evidence="8" id="KW-0902">Two-component regulatory system</keyword>
<dbReference type="InterPro" id="IPR005467">
    <property type="entry name" value="His_kinase_dom"/>
</dbReference>
<keyword evidence="5" id="KW-0547">Nucleotide-binding</keyword>
<reference evidence="11" key="1">
    <citation type="submission" date="2018-09" db="EMBL/GenBank/DDBJ databases">
        <authorList>
            <person name="Livingstone P.G."/>
            <person name="Whitworth D.E."/>
        </authorList>
    </citation>
    <scope>NUCLEOTIDE SEQUENCE [LARGE SCALE GENOMIC DNA]</scope>
    <source>
        <strain evidence="11">AB050A</strain>
    </source>
</reference>
<dbReference type="SUPFAM" id="SSF55781">
    <property type="entry name" value="GAF domain-like"/>
    <property type="match status" value="1"/>
</dbReference>
<feature type="domain" description="Histidine kinase" evidence="9">
    <location>
        <begin position="328"/>
        <end position="534"/>
    </location>
</feature>
<dbReference type="SUPFAM" id="SSF47384">
    <property type="entry name" value="Homodimeric domain of signal transducing histidine kinase"/>
    <property type="match status" value="1"/>
</dbReference>
<dbReference type="InterPro" id="IPR003661">
    <property type="entry name" value="HisK_dim/P_dom"/>
</dbReference>
<dbReference type="Pfam" id="PF13185">
    <property type="entry name" value="GAF_2"/>
    <property type="match status" value="1"/>
</dbReference>
<organism evidence="10 11">
    <name type="scientific">Corallococcus aberystwythensis</name>
    <dbReference type="NCBI Taxonomy" id="2316722"/>
    <lineage>
        <taxon>Bacteria</taxon>
        <taxon>Pseudomonadati</taxon>
        <taxon>Myxococcota</taxon>
        <taxon>Myxococcia</taxon>
        <taxon>Myxococcales</taxon>
        <taxon>Cystobacterineae</taxon>
        <taxon>Myxococcaceae</taxon>
        <taxon>Corallococcus</taxon>
    </lineage>
</organism>
<evidence type="ECO:0000256" key="7">
    <source>
        <dbReference type="ARBA" id="ARBA00022840"/>
    </source>
</evidence>
<dbReference type="Proteomes" id="UP000267003">
    <property type="component" value="Unassembled WGS sequence"/>
</dbReference>
<dbReference type="CDD" id="cd00075">
    <property type="entry name" value="HATPase"/>
    <property type="match status" value="1"/>
</dbReference>
<dbReference type="InterPro" id="IPR036097">
    <property type="entry name" value="HisK_dim/P_sf"/>
</dbReference>
<dbReference type="SUPFAM" id="SSF55874">
    <property type="entry name" value="ATPase domain of HSP90 chaperone/DNA topoisomerase II/histidine kinase"/>
    <property type="match status" value="1"/>
</dbReference>
<evidence type="ECO:0000256" key="3">
    <source>
        <dbReference type="ARBA" id="ARBA00022553"/>
    </source>
</evidence>
<evidence type="ECO:0000256" key="1">
    <source>
        <dbReference type="ARBA" id="ARBA00000085"/>
    </source>
</evidence>
<evidence type="ECO:0000259" key="9">
    <source>
        <dbReference type="PROSITE" id="PS50109"/>
    </source>
</evidence>
<dbReference type="InterPro" id="IPR036890">
    <property type="entry name" value="HATPase_C_sf"/>
</dbReference>
<dbReference type="Gene3D" id="1.10.287.130">
    <property type="match status" value="1"/>
</dbReference>
<dbReference type="InterPro" id="IPR029016">
    <property type="entry name" value="GAF-like_dom_sf"/>
</dbReference>
<dbReference type="PANTHER" id="PTHR43065:SF10">
    <property type="entry name" value="PEROXIDE STRESS-ACTIVATED HISTIDINE KINASE MAK3"/>
    <property type="match status" value="1"/>
</dbReference>
<dbReference type="SMART" id="SM00387">
    <property type="entry name" value="HATPase_c"/>
    <property type="match status" value="1"/>
</dbReference>
<gene>
    <name evidence="10" type="ORF">D7W81_36060</name>
</gene>
<dbReference type="AlphaFoldDB" id="A0A3A8PPD1"/>
<keyword evidence="6 10" id="KW-0418">Kinase</keyword>
<protein>
    <recommendedName>
        <fullName evidence="2">histidine kinase</fullName>
        <ecNumber evidence="2">2.7.13.3</ecNumber>
    </recommendedName>
</protein>
<evidence type="ECO:0000256" key="4">
    <source>
        <dbReference type="ARBA" id="ARBA00022679"/>
    </source>
</evidence>
<keyword evidence="3" id="KW-0597">Phosphoprotein</keyword>
<dbReference type="PRINTS" id="PR00344">
    <property type="entry name" value="BCTRLSENSOR"/>
</dbReference>
<dbReference type="PROSITE" id="PS50109">
    <property type="entry name" value="HIS_KIN"/>
    <property type="match status" value="1"/>
</dbReference>
<dbReference type="CDD" id="cd00082">
    <property type="entry name" value="HisKA"/>
    <property type="match status" value="1"/>
</dbReference>
<accession>A0A3A8PPD1</accession>
<dbReference type="InterPro" id="IPR003018">
    <property type="entry name" value="GAF"/>
</dbReference>
<proteinExistence type="predicted"/>
<evidence type="ECO:0000313" key="11">
    <source>
        <dbReference type="Proteomes" id="UP000267003"/>
    </source>
</evidence>
<dbReference type="Pfam" id="PF00512">
    <property type="entry name" value="HisKA"/>
    <property type="match status" value="1"/>
</dbReference>
<dbReference type="SMART" id="SM00388">
    <property type="entry name" value="HisKA"/>
    <property type="match status" value="1"/>
</dbReference>
<keyword evidence="7" id="KW-0067">ATP-binding</keyword>
<dbReference type="OrthoDB" id="224978at2"/>
<dbReference type="EC" id="2.7.13.3" evidence="2"/>